<keyword evidence="1" id="KW-0732">Signal</keyword>
<dbReference type="HOGENOM" id="CLU_2277291_0_0_1"/>
<dbReference type="GeneID" id="24411638"/>
<protein>
    <submittedName>
        <fullName evidence="2">Uncharacterized protein</fullName>
    </submittedName>
</protein>
<dbReference type="Proteomes" id="UP000008782">
    <property type="component" value="Unassembled WGS sequence"/>
</dbReference>
<gene>
    <name evidence="2" type="ORF">GLRG_06273</name>
</gene>
<evidence type="ECO:0000313" key="3">
    <source>
        <dbReference type="Proteomes" id="UP000008782"/>
    </source>
</evidence>
<sequence length="102" mass="10824">MKMLSIQLATILGLAGIVTAIPQMVVPLSAQGPLTTPPPLRPVAPRPSVIGDCSTVTICRDFINTCAIKYGGCHSICRPWPTYTAPPCPIWTGLNPTTPINK</sequence>
<evidence type="ECO:0000313" key="2">
    <source>
        <dbReference type="EMBL" id="EFQ31129.1"/>
    </source>
</evidence>
<dbReference type="AlphaFoldDB" id="E3QJU1"/>
<dbReference type="VEuPathDB" id="FungiDB:GLRG_06273"/>
<feature type="chain" id="PRO_5003178557" evidence="1">
    <location>
        <begin position="21"/>
        <end position="102"/>
    </location>
</feature>
<dbReference type="EMBL" id="GG697353">
    <property type="protein sequence ID" value="EFQ31129.1"/>
    <property type="molecule type" value="Genomic_DNA"/>
</dbReference>
<dbReference type="RefSeq" id="XP_008095149.1">
    <property type="nucleotide sequence ID" value="XM_008096958.1"/>
</dbReference>
<keyword evidence="3" id="KW-1185">Reference proteome</keyword>
<dbReference type="OrthoDB" id="3924764at2759"/>
<proteinExistence type="predicted"/>
<evidence type="ECO:0000256" key="1">
    <source>
        <dbReference type="SAM" id="SignalP"/>
    </source>
</evidence>
<feature type="signal peptide" evidence="1">
    <location>
        <begin position="1"/>
        <end position="20"/>
    </location>
</feature>
<reference evidence="3" key="1">
    <citation type="journal article" date="2012" name="Nat. Genet.">
        <title>Lifestyle transitions in plant pathogenic Colletotrichum fungi deciphered by genome and transcriptome analyses.</title>
        <authorList>
            <person name="O'Connell R.J."/>
            <person name="Thon M.R."/>
            <person name="Hacquard S."/>
            <person name="Amyotte S.G."/>
            <person name="Kleemann J."/>
            <person name="Torres M.F."/>
            <person name="Damm U."/>
            <person name="Buiate E.A."/>
            <person name="Epstein L."/>
            <person name="Alkan N."/>
            <person name="Altmueller J."/>
            <person name="Alvarado-Balderrama L."/>
            <person name="Bauser C.A."/>
            <person name="Becker C."/>
            <person name="Birren B.W."/>
            <person name="Chen Z."/>
            <person name="Choi J."/>
            <person name="Crouch J.A."/>
            <person name="Duvick J.P."/>
            <person name="Farman M.A."/>
            <person name="Gan P."/>
            <person name="Heiman D."/>
            <person name="Henrissat B."/>
            <person name="Howard R.J."/>
            <person name="Kabbage M."/>
            <person name="Koch C."/>
            <person name="Kracher B."/>
            <person name="Kubo Y."/>
            <person name="Law A.D."/>
            <person name="Lebrun M.-H."/>
            <person name="Lee Y.-H."/>
            <person name="Miyara I."/>
            <person name="Moore N."/>
            <person name="Neumann U."/>
            <person name="Nordstroem K."/>
            <person name="Panaccione D.G."/>
            <person name="Panstruga R."/>
            <person name="Place M."/>
            <person name="Proctor R.H."/>
            <person name="Prusky D."/>
            <person name="Rech G."/>
            <person name="Reinhardt R."/>
            <person name="Rollins J.A."/>
            <person name="Rounsley S."/>
            <person name="Schardl C.L."/>
            <person name="Schwartz D.C."/>
            <person name="Shenoy N."/>
            <person name="Shirasu K."/>
            <person name="Sikhakolli U.R."/>
            <person name="Stueber K."/>
            <person name="Sukno S.A."/>
            <person name="Sweigard J.A."/>
            <person name="Takano Y."/>
            <person name="Takahara H."/>
            <person name="Trail F."/>
            <person name="van der Does H.C."/>
            <person name="Voll L.M."/>
            <person name="Will I."/>
            <person name="Young S."/>
            <person name="Zeng Q."/>
            <person name="Zhang J."/>
            <person name="Zhou S."/>
            <person name="Dickman M.B."/>
            <person name="Schulze-Lefert P."/>
            <person name="Ver Loren van Themaat E."/>
            <person name="Ma L.-J."/>
            <person name="Vaillancourt L.J."/>
        </authorList>
    </citation>
    <scope>NUCLEOTIDE SEQUENCE [LARGE SCALE GENOMIC DNA]</scope>
    <source>
        <strain evidence="3">M1.001 / M2 / FGSC 10212</strain>
    </source>
</reference>
<accession>E3QJU1</accession>
<organism evidence="3">
    <name type="scientific">Colletotrichum graminicola (strain M1.001 / M2 / FGSC 10212)</name>
    <name type="common">Maize anthracnose fungus</name>
    <name type="synonym">Glomerella graminicola</name>
    <dbReference type="NCBI Taxonomy" id="645133"/>
    <lineage>
        <taxon>Eukaryota</taxon>
        <taxon>Fungi</taxon>
        <taxon>Dikarya</taxon>
        <taxon>Ascomycota</taxon>
        <taxon>Pezizomycotina</taxon>
        <taxon>Sordariomycetes</taxon>
        <taxon>Hypocreomycetidae</taxon>
        <taxon>Glomerellales</taxon>
        <taxon>Glomerellaceae</taxon>
        <taxon>Colletotrichum</taxon>
        <taxon>Colletotrichum graminicola species complex</taxon>
    </lineage>
</organism>
<name>E3QJU1_COLGM</name>